<dbReference type="InterPro" id="IPR001009">
    <property type="entry name" value="PA/PA-X"/>
</dbReference>
<keyword evidence="3" id="KW-1185">Reference proteome</keyword>
<feature type="compositionally biased region" description="Acidic residues" evidence="1">
    <location>
        <begin position="115"/>
        <end position="128"/>
    </location>
</feature>
<dbReference type="GO" id="GO:0039694">
    <property type="term" value="P:viral RNA genome replication"/>
    <property type="evidence" value="ECO:0007669"/>
    <property type="project" value="InterPro"/>
</dbReference>
<protein>
    <submittedName>
        <fullName evidence="2">Polymerase PA</fullName>
    </submittedName>
</protein>
<proteinExistence type="predicted"/>
<dbReference type="RefSeq" id="YP_010840459.1">
    <property type="nucleotide sequence ID" value="NC_078733.1"/>
</dbReference>
<dbReference type="KEGG" id="vg:80557370"/>
<dbReference type="EMBL" id="KX670391">
    <property type="protein sequence ID" value="ASR92125.1"/>
    <property type="molecule type" value="Viral_cRNA"/>
</dbReference>
<organism evidence="2">
    <name type="scientific">Araguari virus</name>
    <dbReference type="NCBI Taxonomy" id="352236"/>
    <lineage>
        <taxon>Viruses</taxon>
        <taxon>Riboviria</taxon>
        <taxon>Orthornavirae</taxon>
        <taxon>Negarnaviricota</taxon>
        <taxon>Polyploviricotina</taxon>
        <taxon>Insthoviricetes</taxon>
        <taxon>Articulavirales</taxon>
        <taxon>Orthomyxoviridae</taxon>
        <taxon>Quaranjavirus</taxon>
        <taxon>Quaranjavirus araguariense</taxon>
    </lineage>
</organism>
<dbReference type="Pfam" id="PF00603">
    <property type="entry name" value="Flu_PA"/>
    <property type="match status" value="1"/>
</dbReference>
<dbReference type="Proteomes" id="UP001055348">
    <property type="component" value="Genome"/>
</dbReference>
<name>A0A343FNE2_9ORTO</name>
<evidence type="ECO:0000313" key="3">
    <source>
        <dbReference type="Proteomes" id="UP001055348"/>
    </source>
</evidence>
<evidence type="ECO:0000313" key="2">
    <source>
        <dbReference type="EMBL" id="ASR92125.1"/>
    </source>
</evidence>
<dbReference type="GO" id="GO:0003723">
    <property type="term" value="F:RNA binding"/>
    <property type="evidence" value="ECO:0007669"/>
    <property type="project" value="InterPro"/>
</dbReference>
<sequence length="778" mass="89794">MAFDQYLHLILNTELYPASFRELAGEQSEHWARDNYKQREESLRHDQVCALLMNTVPAVKTHTEVEESTKSSSKSTVQEEEEKRFDPMEVESLVDKGRQMYAESVAETASHLEEQESDSESGEEEDEFGFMAIDPPEVEVVEEDIEELLVPDLIDSNYRYTLLEGVTGYKHAQVAYTEVWGIKTYGKWDLIDRQKRKLIEVKVTTRGPHEVWEEIQNKCNQTDPKHYGAWIVFDDSNGGFSVYTFGEVDPPPGWKQAEDFLIRRYNFMQSMGMTTVAGTTEDRYPVWDISLMNKVDDWVKPLWQPDSHIPPSDEAPRLHAFNLKKFRNLLEDPRLRECEESAKWVGKVLPDSWAKNMPTSKDKDIDLVETVLNEIDFSLPVIPVNWNLQKAERLKEAVHGFCDSFKRGFADRNSYIPVKKGKKGWFVKGRKFDDQIKELLSEVGIGWKPYRNTGIAMEGMKQEDVREIKKRRWDDWMTELIKSESQPIDGKAFADGIFEEAPTYHTLDSSAQKVCKQVYELFRGHKVGATCSKIMNFYSRMGGTYLRAVTGKAKHHSSMAILPLYYKVREGENEGDRMVSGFVIRGPHHLRDSTDTMNLIVAERTSLTEVEAKRRLQKGFLMGDWFIRKNAIRKADSTYLTFLHNALFVPTNFLGELVTNHPRISEATVDPNFWDVILAGCFNNCNKYHLDRVVETVLMGVLGRSQEEGYHDMLRKVYMLLMALGRGDIAQVMDVDAMAEEMNECLIDSAYVMWTHCELLNFLDYVTPRHPFNVNNDK</sequence>
<feature type="region of interest" description="Disordered" evidence="1">
    <location>
        <begin position="60"/>
        <end position="86"/>
    </location>
</feature>
<dbReference type="GeneID" id="80557370"/>
<evidence type="ECO:0000256" key="1">
    <source>
        <dbReference type="SAM" id="MobiDB-lite"/>
    </source>
</evidence>
<accession>A0A343FNE2</accession>
<feature type="region of interest" description="Disordered" evidence="1">
    <location>
        <begin position="104"/>
        <end position="129"/>
    </location>
</feature>
<reference evidence="2" key="1">
    <citation type="submission" date="2016-08" db="EMBL/GenBank/DDBJ databases">
        <title>Molecular Characterization of the Araguari virus isolated in Amazon Region.</title>
        <authorList>
            <person name="Silva E.V.P."/>
            <person name="Silva S.P."/>
            <person name="Travassos da Rosa A.P.A."/>
            <person name="Tesh R.B."/>
            <person name="Cruz A.C.R."/>
            <person name="Vasconcelos P.F.C."/>
            <person name="Nunes M.R.T."/>
        </authorList>
    </citation>
    <scope>NUCLEOTIDE SEQUENCE</scope>
    <source>
        <strain evidence="2">BeAn174214</strain>
    </source>
</reference>